<evidence type="ECO:0000313" key="1">
    <source>
        <dbReference type="EMBL" id="RNA37446.1"/>
    </source>
</evidence>
<gene>
    <name evidence="1" type="ORF">BpHYR1_001679</name>
</gene>
<name>A0A3M7SNY7_BRAPC</name>
<comment type="caution">
    <text evidence="1">The sequence shown here is derived from an EMBL/GenBank/DDBJ whole genome shotgun (WGS) entry which is preliminary data.</text>
</comment>
<organism evidence="1 2">
    <name type="scientific">Brachionus plicatilis</name>
    <name type="common">Marine rotifer</name>
    <name type="synonym">Brachionus muelleri</name>
    <dbReference type="NCBI Taxonomy" id="10195"/>
    <lineage>
        <taxon>Eukaryota</taxon>
        <taxon>Metazoa</taxon>
        <taxon>Spiralia</taxon>
        <taxon>Gnathifera</taxon>
        <taxon>Rotifera</taxon>
        <taxon>Eurotatoria</taxon>
        <taxon>Monogononta</taxon>
        <taxon>Pseudotrocha</taxon>
        <taxon>Ploima</taxon>
        <taxon>Brachionidae</taxon>
        <taxon>Brachionus</taxon>
    </lineage>
</organism>
<dbReference type="EMBL" id="REGN01001042">
    <property type="protein sequence ID" value="RNA37446.1"/>
    <property type="molecule type" value="Genomic_DNA"/>
</dbReference>
<keyword evidence="2" id="KW-1185">Reference proteome</keyword>
<sequence>MFKLNSFLKLIIIFHNSKNQRIFLLIVDQFQLIFEQCLVSGHFSSDKKGSTIFFVQFFFNFSHFKLPKTRFCSVNKKKELAVKWVPNRKKKKSPLFTDILLMLTFKNLELDALSLSVMSLKSSAKSDSSSFCSSSSSSLSFIALNAF</sequence>
<dbReference type="AlphaFoldDB" id="A0A3M7SNY7"/>
<accession>A0A3M7SNY7</accession>
<evidence type="ECO:0000313" key="2">
    <source>
        <dbReference type="Proteomes" id="UP000276133"/>
    </source>
</evidence>
<reference evidence="1 2" key="1">
    <citation type="journal article" date="2018" name="Sci. Rep.">
        <title>Genomic signatures of local adaptation to the degree of environmental predictability in rotifers.</title>
        <authorList>
            <person name="Franch-Gras L."/>
            <person name="Hahn C."/>
            <person name="Garcia-Roger E.M."/>
            <person name="Carmona M.J."/>
            <person name="Serra M."/>
            <person name="Gomez A."/>
        </authorList>
    </citation>
    <scope>NUCLEOTIDE SEQUENCE [LARGE SCALE GENOMIC DNA]</scope>
    <source>
        <strain evidence="1">HYR1</strain>
    </source>
</reference>
<proteinExistence type="predicted"/>
<protein>
    <submittedName>
        <fullName evidence="1">Uncharacterized protein</fullName>
    </submittedName>
</protein>
<dbReference type="Proteomes" id="UP000276133">
    <property type="component" value="Unassembled WGS sequence"/>
</dbReference>